<dbReference type="EMBL" id="ACLA01000004">
    <property type="protein sequence ID" value="EEQ49359.1"/>
    <property type="molecule type" value="Genomic_DNA"/>
</dbReference>
<organism evidence="1 2">
    <name type="scientific">Selenomonas flueggei ATCC 43531</name>
    <dbReference type="NCBI Taxonomy" id="638302"/>
    <lineage>
        <taxon>Bacteria</taxon>
        <taxon>Bacillati</taxon>
        <taxon>Bacillota</taxon>
        <taxon>Negativicutes</taxon>
        <taxon>Selenomonadales</taxon>
        <taxon>Selenomonadaceae</taxon>
        <taxon>Selenomonas</taxon>
    </lineage>
</organism>
<evidence type="ECO:0000313" key="2">
    <source>
        <dbReference type="Proteomes" id="UP000005309"/>
    </source>
</evidence>
<keyword evidence="2" id="KW-1185">Reference proteome</keyword>
<reference evidence="1 2" key="1">
    <citation type="submission" date="2009-04" db="EMBL/GenBank/DDBJ databases">
        <authorList>
            <person name="Qin X."/>
            <person name="Bachman B."/>
            <person name="Battles P."/>
            <person name="Bell A."/>
            <person name="Bess C."/>
            <person name="Bickham C."/>
            <person name="Chaboub L."/>
            <person name="Chen D."/>
            <person name="Coyle M."/>
            <person name="Deiros D.R."/>
            <person name="Dinh H."/>
            <person name="Forbes L."/>
            <person name="Fowler G."/>
            <person name="Francisco L."/>
            <person name="Fu Q."/>
            <person name="Gubbala S."/>
            <person name="Hale W."/>
            <person name="Han Y."/>
            <person name="Hemphill L."/>
            <person name="Highlander S.K."/>
            <person name="Hirani K."/>
            <person name="Hogues M."/>
            <person name="Jackson L."/>
            <person name="Jakkamsetti A."/>
            <person name="Javaid M."/>
            <person name="Jiang H."/>
            <person name="Korchina V."/>
            <person name="Kovar C."/>
            <person name="Lara F."/>
            <person name="Lee S."/>
            <person name="Mata R."/>
            <person name="Mathew T."/>
            <person name="Moen C."/>
            <person name="Morales K."/>
            <person name="Munidasa M."/>
            <person name="Nazareth L."/>
            <person name="Ngo R."/>
            <person name="Nguyen L."/>
            <person name="Okwuonu G."/>
            <person name="Ongeri F."/>
            <person name="Patil S."/>
            <person name="Petrosino J."/>
            <person name="Pham C."/>
            <person name="Pham P."/>
            <person name="Pu L.-L."/>
            <person name="Puazo M."/>
            <person name="Raj R."/>
            <person name="Reid J."/>
            <person name="Rouhana J."/>
            <person name="Saada N."/>
            <person name="Shang Y."/>
            <person name="Simmons D."/>
            <person name="Thornton R."/>
            <person name="Warren J."/>
            <person name="Weissenberger G."/>
            <person name="Zhang J."/>
            <person name="Zhang L."/>
            <person name="Zhou C."/>
            <person name="Zhu D."/>
            <person name="Muzny D."/>
            <person name="Worley K."/>
            <person name="Gibbs R."/>
        </authorList>
    </citation>
    <scope>NUCLEOTIDE SEQUENCE [LARGE SCALE GENOMIC DNA]</scope>
    <source>
        <strain evidence="1 2">ATCC 43531</strain>
    </source>
</reference>
<gene>
    <name evidence="1" type="ORF">HMPREF0908_0217</name>
</gene>
<comment type="caution">
    <text evidence="1">The sequence shown here is derived from an EMBL/GenBank/DDBJ whole genome shotgun (WGS) entry which is preliminary data.</text>
</comment>
<dbReference type="HOGENOM" id="CLU_3276517_0_0_9"/>
<proteinExistence type="predicted"/>
<accession>C4V123</accession>
<dbReference type="STRING" id="638302.HMPREF0908_0217"/>
<dbReference type="Proteomes" id="UP000005309">
    <property type="component" value="Unassembled WGS sequence"/>
</dbReference>
<dbReference type="AlphaFoldDB" id="C4V123"/>
<sequence length="41" mass="4845">MQQFLFLFSVKVFTFDARFRRIESKNNTRVSAGSRRGMVLC</sequence>
<name>C4V123_9FIRM</name>
<evidence type="ECO:0000313" key="1">
    <source>
        <dbReference type="EMBL" id="EEQ49359.1"/>
    </source>
</evidence>
<protein>
    <submittedName>
        <fullName evidence="1">Uncharacterized protein</fullName>
    </submittedName>
</protein>